<keyword evidence="3" id="KW-1185">Reference proteome</keyword>
<proteinExistence type="predicted"/>
<dbReference type="SMART" id="SM00347">
    <property type="entry name" value="HTH_MARR"/>
    <property type="match status" value="1"/>
</dbReference>
<dbReference type="InterPro" id="IPR000835">
    <property type="entry name" value="HTH_MarR-typ"/>
</dbReference>
<comment type="caution">
    <text evidence="2">The sequence shown here is derived from an EMBL/GenBank/DDBJ whole genome shotgun (WGS) entry which is preliminary data.</text>
</comment>
<dbReference type="Proteomes" id="UP001202922">
    <property type="component" value="Unassembled WGS sequence"/>
</dbReference>
<evidence type="ECO:0000313" key="2">
    <source>
        <dbReference type="EMBL" id="MCH6469224.1"/>
    </source>
</evidence>
<accession>A0ABS9TXS6</accession>
<name>A0ABS9TXS6_9MICC</name>
<protein>
    <submittedName>
        <fullName evidence="2">MarR family transcriptional regulator</fullName>
    </submittedName>
</protein>
<dbReference type="SUPFAM" id="SSF46785">
    <property type="entry name" value="Winged helix' DNA-binding domain"/>
    <property type="match status" value="1"/>
</dbReference>
<dbReference type="PANTHER" id="PTHR39515">
    <property type="entry name" value="CONSERVED PROTEIN"/>
    <property type="match status" value="1"/>
</dbReference>
<dbReference type="InterPro" id="IPR036390">
    <property type="entry name" value="WH_DNA-bd_sf"/>
</dbReference>
<reference evidence="2 3" key="1">
    <citation type="submission" date="2022-03" db="EMBL/GenBank/DDBJ databases">
        <title>Sinomonas sp. isolated from a soil.</title>
        <authorList>
            <person name="Han J."/>
            <person name="Kim D.-U."/>
        </authorList>
    </citation>
    <scope>NUCLEOTIDE SEQUENCE [LARGE SCALE GENOMIC DNA]</scope>
    <source>
        <strain evidence="2 3">5-5</strain>
    </source>
</reference>
<dbReference type="InterPro" id="IPR036388">
    <property type="entry name" value="WH-like_DNA-bd_sf"/>
</dbReference>
<dbReference type="Pfam" id="PF12802">
    <property type="entry name" value="MarR_2"/>
    <property type="match status" value="1"/>
</dbReference>
<dbReference type="PROSITE" id="PS50995">
    <property type="entry name" value="HTH_MARR_2"/>
    <property type="match status" value="1"/>
</dbReference>
<dbReference type="PANTHER" id="PTHR39515:SF2">
    <property type="entry name" value="HTH-TYPE TRANSCRIPTIONAL REGULATOR RV0880"/>
    <property type="match status" value="1"/>
</dbReference>
<evidence type="ECO:0000259" key="1">
    <source>
        <dbReference type="PROSITE" id="PS50995"/>
    </source>
</evidence>
<evidence type="ECO:0000313" key="3">
    <source>
        <dbReference type="Proteomes" id="UP001202922"/>
    </source>
</evidence>
<organism evidence="2 3">
    <name type="scientific">Sinomonas terrae</name>
    <dbReference type="NCBI Taxonomy" id="2908838"/>
    <lineage>
        <taxon>Bacteria</taxon>
        <taxon>Bacillati</taxon>
        <taxon>Actinomycetota</taxon>
        <taxon>Actinomycetes</taxon>
        <taxon>Micrococcales</taxon>
        <taxon>Micrococcaceae</taxon>
        <taxon>Sinomonas</taxon>
    </lineage>
</organism>
<gene>
    <name evidence="2" type="ORF">L0M17_04340</name>
</gene>
<dbReference type="Gene3D" id="1.10.10.10">
    <property type="entry name" value="Winged helix-like DNA-binding domain superfamily/Winged helix DNA-binding domain"/>
    <property type="match status" value="1"/>
</dbReference>
<dbReference type="InterPro" id="IPR052526">
    <property type="entry name" value="HTH-type_Bedaq_tolerance"/>
</dbReference>
<dbReference type="RefSeq" id="WP_241051594.1">
    <property type="nucleotide sequence ID" value="NZ_JAKZBV010000001.1"/>
</dbReference>
<sequence length="153" mass="16918">MKDKELADLADRFRKMLRLAVFVSRRLDSDLELSTTQVSILTMCGGEGLRMGVIAENLGVRVPSATEQVSRLERAGLLERGTDPKDARAVVVRRTAAGDQASGEANRRRTARMVDVLETLEPAELDALRTALPVMDKINERLHTISNPKEHIA</sequence>
<feature type="domain" description="HTH marR-type" evidence="1">
    <location>
        <begin position="3"/>
        <end position="137"/>
    </location>
</feature>
<dbReference type="EMBL" id="JAKZBV010000001">
    <property type="protein sequence ID" value="MCH6469224.1"/>
    <property type="molecule type" value="Genomic_DNA"/>
</dbReference>